<proteinExistence type="predicted"/>
<dbReference type="RefSeq" id="XP_068076904.2">
    <property type="nucleotide sequence ID" value="XM_068220803.2"/>
</dbReference>
<feature type="chain" id="PRO_5045020755" evidence="2">
    <location>
        <begin position="20"/>
        <end position="257"/>
    </location>
</feature>
<dbReference type="Proteomes" id="UP000000437">
    <property type="component" value="Chromosome 4"/>
</dbReference>
<evidence type="ECO:0000313" key="3">
    <source>
        <dbReference type="Proteomes" id="UP000000437"/>
    </source>
</evidence>
<feature type="region of interest" description="Disordered" evidence="1">
    <location>
        <begin position="212"/>
        <end position="257"/>
    </location>
</feature>
<dbReference type="KEGG" id="dre:103910818"/>
<gene>
    <name evidence="4" type="primary">LOC137491572</name>
</gene>
<name>A0AB32TU08_DANRE</name>
<dbReference type="KEGG" id="dre:103910819"/>
<feature type="compositionally biased region" description="Low complexity" evidence="1">
    <location>
        <begin position="231"/>
        <end position="241"/>
    </location>
</feature>
<dbReference type="AlphaFoldDB" id="A0AB32TU08"/>
<keyword evidence="3" id="KW-1185">Reference proteome</keyword>
<feature type="signal peptide" evidence="2">
    <location>
        <begin position="1"/>
        <end position="19"/>
    </location>
</feature>
<reference evidence="4" key="1">
    <citation type="submission" date="2025-08" db="UniProtKB">
        <authorList>
            <consortium name="RefSeq"/>
        </authorList>
    </citation>
    <scope>IDENTIFICATION</scope>
    <source>
        <strain evidence="4">Tuebingen</strain>
        <tissue evidence="4">Fibroblasts and whole tissue</tissue>
    </source>
</reference>
<evidence type="ECO:0000256" key="2">
    <source>
        <dbReference type="SAM" id="SignalP"/>
    </source>
</evidence>
<protein>
    <submittedName>
        <fullName evidence="4">Uncharacterized protein isoform X1</fullName>
    </submittedName>
</protein>
<sequence length="532" mass="60287">MEGKCHTCPQNPLLTRSFCMFSGKATRRKRRIWRGTAIHASGWGQTEGKVQRRRQEGIRSHIDAMPNRRDELSSSPNTRHQWRLYGYLIAYLVSITGHRPGVFQNLLIQEVVSARRSSDGLSFVINAETHKTNQTYGAAQLAVTSEEYEWFNRFLEVRSSLPGGNAARYFFFTSRPASCKNLNQYFQIAWAEMKLPGCPTFTDVRSSIATHIKHAHTGDLRAKLSDFMAHDTGTSDRYYAMNLTASQAMSYRHWFEQALCASPGDNQTDGRPPSEKKVAKRSSQASRLSSNSKRHELSSSPNTRHQWRLYGYLIAYLVSITGHRPGVFQNLLIQEVVSARRSSDGLSFVINAETHKTNQTYGAAQLAVTSEEYEWFNRFLEVRSSLPGGNAARYFFFTSRPASCKNLNQYFQIAWAEMKLPGCPTFTDVRSSIATHIKHAHTGDLRAKLSDFMAHDTGTSDRYYAMNLTASQAMSYRHWFEQALCASPGDNQTDGRPPSEKKVAKRSSQASRLSSNSKRRKLLQFPPLNKIE</sequence>
<accession>A0AB32TU08</accession>
<evidence type="ECO:0000256" key="1">
    <source>
        <dbReference type="SAM" id="MobiDB-lite"/>
    </source>
</evidence>
<organism evidence="3 4">
    <name type="scientific">Danio rerio</name>
    <name type="common">Zebrafish</name>
    <name type="synonym">Brachydanio rerio</name>
    <dbReference type="NCBI Taxonomy" id="7955"/>
    <lineage>
        <taxon>Eukaryota</taxon>
        <taxon>Metazoa</taxon>
        <taxon>Chordata</taxon>
        <taxon>Craniata</taxon>
        <taxon>Vertebrata</taxon>
        <taxon>Euteleostomi</taxon>
        <taxon>Actinopterygii</taxon>
        <taxon>Neopterygii</taxon>
        <taxon>Teleostei</taxon>
        <taxon>Ostariophysi</taxon>
        <taxon>Cypriniformes</taxon>
        <taxon>Danionidae</taxon>
        <taxon>Danioninae</taxon>
        <taxon>Danio</taxon>
    </lineage>
</organism>
<dbReference type="KEGG" id="dre:137491572"/>
<evidence type="ECO:0000313" key="4">
    <source>
        <dbReference type="RefSeq" id="XP_068076904.2"/>
    </source>
</evidence>
<keyword evidence="2" id="KW-0732">Signal</keyword>